<keyword evidence="4" id="KW-0963">Cytoplasm</keyword>
<comment type="similarity">
    <text evidence="13">Belongs to the class I-like SAM-binding methyltransferase superfamily. RsmB/NOP family.</text>
</comment>
<feature type="binding site" evidence="13">
    <location>
        <position position="284"/>
    </location>
    <ligand>
        <name>S-adenosyl-L-methionine</name>
        <dbReference type="ChEBI" id="CHEBI:59789"/>
    </ligand>
</feature>
<name>A0ABU0BG91_9HYPH</name>
<evidence type="ECO:0000313" key="17">
    <source>
        <dbReference type="Proteomes" id="UP001224682"/>
    </source>
</evidence>
<evidence type="ECO:0000256" key="8">
    <source>
        <dbReference type="ARBA" id="ARBA00022691"/>
    </source>
</evidence>
<dbReference type="PANTHER" id="PTHR22807:SF61">
    <property type="entry name" value="NOL1_NOP2_SUN FAMILY PROTEIN _ ANTITERMINATION NUSB DOMAIN-CONTAINING PROTEIN"/>
    <property type="match status" value="1"/>
</dbReference>
<dbReference type="InterPro" id="IPR001678">
    <property type="entry name" value="MeTrfase_RsmB-F_NOP2_dom"/>
</dbReference>
<keyword evidence="5" id="KW-0698">rRNA processing</keyword>
<dbReference type="Proteomes" id="UP001224682">
    <property type="component" value="Unassembled WGS sequence"/>
</dbReference>
<dbReference type="EMBL" id="JAUSUI010000006">
    <property type="protein sequence ID" value="MDQ0304072.1"/>
    <property type="molecule type" value="Genomic_DNA"/>
</dbReference>
<evidence type="ECO:0000256" key="1">
    <source>
        <dbReference type="ARBA" id="ARBA00002724"/>
    </source>
</evidence>
<sequence>MKDTRSSPRRPASGSPAASPPASEAPGLAARRAAAEAVLAVLETGHPLEETLERLTRGLEDRDRALARMIAATTLRRLGSLRALLKTLLERGIPDKARRVEVLILTGAAQILFMDVPDHAAVGTTVTLVGEQAATAGFKGLANAVLRRIAREGGAVLPDAADQPEWLVEGWTAAYGPARGEAISRALAQEAPLDLTARENPAALAEKLGGRLLPTGSIRLVEAGNVTALPGFAEGEWWVQDAAAALPARLLRPAAGMTIADLCAAPGGKTAQLAAAGARVVAVDRSGPRLRRLKANLARLNLSAEIVEADATRLNAGPFDGVLIDAPCSATGTIRRHPEVAWTKAPGDIASLADLQTRLLSHAADMVKPGGVLVYSTCSLEPEEGERQVAAFLERRPDFVRDPVTPGEGGIPAEWINAEGEVRTLPTHLPDEDPRFAGLDGFFAARLRRG</sequence>
<evidence type="ECO:0000256" key="12">
    <source>
        <dbReference type="ARBA" id="ARBA00047283"/>
    </source>
</evidence>
<dbReference type="Gene3D" id="3.40.50.150">
    <property type="entry name" value="Vaccinia Virus protein VP39"/>
    <property type="match status" value="1"/>
</dbReference>
<feature type="active site" description="Nucleophile" evidence="13">
    <location>
        <position position="378"/>
    </location>
</feature>
<reference evidence="16 17" key="1">
    <citation type="submission" date="2023-07" db="EMBL/GenBank/DDBJ databases">
        <title>Genomic Encyclopedia of Type Strains, Phase IV (KMG-IV): sequencing the most valuable type-strain genomes for metagenomic binning, comparative biology and taxonomic classification.</title>
        <authorList>
            <person name="Goeker M."/>
        </authorList>
    </citation>
    <scope>NUCLEOTIDE SEQUENCE [LARGE SCALE GENOMIC DNA]</scope>
    <source>
        <strain evidence="16 17">DSM 2457</strain>
    </source>
</reference>
<protein>
    <recommendedName>
        <fullName evidence="3">16S rRNA (cytosine(967)-C(5))-methyltransferase</fullName>
        <ecNumber evidence="3">2.1.1.176</ecNumber>
    </recommendedName>
    <alternativeName>
        <fullName evidence="10">16S rRNA m5C967 methyltransferase</fullName>
    </alternativeName>
    <alternativeName>
        <fullName evidence="11">rRNA (cytosine-C(5)-)-methyltransferase RsmB</fullName>
    </alternativeName>
</protein>
<keyword evidence="6 13" id="KW-0489">Methyltransferase</keyword>
<keyword evidence="8 13" id="KW-0949">S-adenosyl-L-methionine</keyword>
<dbReference type="GO" id="GO:0032259">
    <property type="term" value="P:methylation"/>
    <property type="evidence" value="ECO:0007669"/>
    <property type="project" value="UniProtKB-KW"/>
</dbReference>
<comment type="function">
    <text evidence="1">Specifically methylates the cytosine at position 967 (m5C967) of 16S rRNA.</text>
</comment>
<comment type="caution">
    <text evidence="13">Lacks conserved residue(s) required for the propagation of feature annotation.</text>
</comment>
<dbReference type="SUPFAM" id="SSF48013">
    <property type="entry name" value="NusB-like"/>
    <property type="match status" value="1"/>
</dbReference>
<evidence type="ECO:0000256" key="11">
    <source>
        <dbReference type="ARBA" id="ARBA00031088"/>
    </source>
</evidence>
<evidence type="ECO:0000256" key="9">
    <source>
        <dbReference type="ARBA" id="ARBA00022884"/>
    </source>
</evidence>
<evidence type="ECO:0000256" key="5">
    <source>
        <dbReference type="ARBA" id="ARBA00022552"/>
    </source>
</evidence>
<dbReference type="CDD" id="cd02440">
    <property type="entry name" value="AdoMet_MTases"/>
    <property type="match status" value="1"/>
</dbReference>
<feature type="binding site" evidence="13">
    <location>
        <position position="325"/>
    </location>
    <ligand>
        <name>S-adenosyl-L-methionine</name>
        <dbReference type="ChEBI" id="CHEBI:59789"/>
    </ligand>
</feature>
<dbReference type="EC" id="2.1.1.176" evidence="3"/>
<dbReference type="PRINTS" id="PR02008">
    <property type="entry name" value="RCMTFAMILY"/>
</dbReference>
<evidence type="ECO:0000256" key="6">
    <source>
        <dbReference type="ARBA" id="ARBA00022603"/>
    </source>
</evidence>
<dbReference type="RefSeq" id="WP_307020958.1">
    <property type="nucleotide sequence ID" value="NZ_JAUSUI010000006.1"/>
</dbReference>
<dbReference type="InterPro" id="IPR029063">
    <property type="entry name" value="SAM-dependent_MTases_sf"/>
</dbReference>
<evidence type="ECO:0000256" key="2">
    <source>
        <dbReference type="ARBA" id="ARBA00004496"/>
    </source>
</evidence>
<dbReference type="Gene3D" id="1.10.940.10">
    <property type="entry name" value="NusB-like"/>
    <property type="match status" value="1"/>
</dbReference>
<proteinExistence type="inferred from homology"/>
<keyword evidence="7 13" id="KW-0808">Transferase</keyword>
<feature type="binding site" evidence="13">
    <location>
        <begin position="263"/>
        <end position="269"/>
    </location>
    <ligand>
        <name>S-adenosyl-L-methionine</name>
        <dbReference type="ChEBI" id="CHEBI:59789"/>
    </ligand>
</feature>
<feature type="compositionally biased region" description="Low complexity" evidence="14">
    <location>
        <begin position="9"/>
        <end position="29"/>
    </location>
</feature>
<organism evidence="16 17">
    <name type="scientific">Ancylobacter polymorphus</name>
    <dbReference type="NCBI Taxonomy" id="223390"/>
    <lineage>
        <taxon>Bacteria</taxon>
        <taxon>Pseudomonadati</taxon>
        <taxon>Pseudomonadota</taxon>
        <taxon>Alphaproteobacteria</taxon>
        <taxon>Hyphomicrobiales</taxon>
        <taxon>Xanthobacteraceae</taxon>
        <taxon>Ancylobacter</taxon>
    </lineage>
</organism>
<dbReference type="InterPro" id="IPR035926">
    <property type="entry name" value="NusB-like_sf"/>
</dbReference>
<keyword evidence="17" id="KW-1185">Reference proteome</keyword>
<dbReference type="Pfam" id="PF01189">
    <property type="entry name" value="Methyltr_RsmB-F"/>
    <property type="match status" value="1"/>
</dbReference>
<dbReference type="PANTHER" id="PTHR22807">
    <property type="entry name" value="NOP2 YEAST -RELATED NOL1/NOP2/FMU SUN DOMAIN-CONTAINING"/>
    <property type="match status" value="1"/>
</dbReference>
<comment type="caution">
    <text evidence="16">The sequence shown here is derived from an EMBL/GenBank/DDBJ whole genome shotgun (WGS) entry which is preliminary data.</text>
</comment>
<dbReference type="PROSITE" id="PS51686">
    <property type="entry name" value="SAM_MT_RSMB_NOP"/>
    <property type="match status" value="1"/>
</dbReference>
<evidence type="ECO:0000256" key="13">
    <source>
        <dbReference type="PROSITE-ProRule" id="PRU01023"/>
    </source>
</evidence>
<evidence type="ECO:0000313" key="16">
    <source>
        <dbReference type="EMBL" id="MDQ0304072.1"/>
    </source>
</evidence>
<dbReference type="InterPro" id="IPR004573">
    <property type="entry name" value="rRNA_ssu_MeTfrase_B"/>
</dbReference>
<dbReference type="InterPro" id="IPR023267">
    <property type="entry name" value="RCMT"/>
</dbReference>
<feature type="region of interest" description="Disordered" evidence="14">
    <location>
        <begin position="1"/>
        <end position="29"/>
    </location>
</feature>
<evidence type="ECO:0000256" key="10">
    <source>
        <dbReference type="ARBA" id="ARBA00030399"/>
    </source>
</evidence>
<comment type="catalytic activity">
    <reaction evidence="12">
        <text>cytidine(967) in 16S rRNA + S-adenosyl-L-methionine = 5-methylcytidine(967) in 16S rRNA + S-adenosyl-L-homocysteine + H(+)</text>
        <dbReference type="Rhea" id="RHEA:42748"/>
        <dbReference type="Rhea" id="RHEA-COMP:10219"/>
        <dbReference type="Rhea" id="RHEA-COMP:10220"/>
        <dbReference type="ChEBI" id="CHEBI:15378"/>
        <dbReference type="ChEBI" id="CHEBI:57856"/>
        <dbReference type="ChEBI" id="CHEBI:59789"/>
        <dbReference type="ChEBI" id="CHEBI:74483"/>
        <dbReference type="ChEBI" id="CHEBI:82748"/>
        <dbReference type="EC" id="2.1.1.176"/>
    </reaction>
</comment>
<dbReference type="Pfam" id="PF01029">
    <property type="entry name" value="NusB"/>
    <property type="match status" value="1"/>
</dbReference>
<evidence type="ECO:0000256" key="7">
    <source>
        <dbReference type="ARBA" id="ARBA00022679"/>
    </source>
</evidence>
<accession>A0ABU0BG91</accession>
<dbReference type="SUPFAM" id="SSF53335">
    <property type="entry name" value="S-adenosyl-L-methionine-dependent methyltransferases"/>
    <property type="match status" value="1"/>
</dbReference>
<evidence type="ECO:0000256" key="4">
    <source>
        <dbReference type="ARBA" id="ARBA00022490"/>
    </source>
</evidence>
<evidence type="ECO:0000256" key="3">
    <source>
        <dbReference type="ARBA" id="ARBA00012140"/>
    </source>
</evidence>
<dbReference type="NCBIfam" id="TIGR00563">
    <property type="entry name" value="rsmB"/>
    <property type="match status" value="1"/>
</dbReference>
<dbReference type="InterPro" id="IPR049560">
    <property type="entry name" value="MeTrfase_RsmB-F_NOP2_cat"/>
</dbReference>
<keyword evidence="9 13" id="KW-0694">RNA-binding</keyword>
<feature type="domain" description="SAM-dependent MTase RsmB/NOP-type" evidence="15">
    <location>
        <begin position="167"/>
        <end position="450"/>
    </location>
</feature>
<comment type="subcellular location">
    <subcellularLocation>
        <location evidence="2">Cytoplasm</location>
    </subcellularLocation>
</comment>
<dbReference type="InterPro" id="IPR006027">
    <property type="entry name" value="NusB_RsmB_TIM44"/>
</dbReference>
<dbReference type="GO" id="GO:0008168">
    <property type="term" value="F:methyltransferase activity"/>
    <property type="evidence" value="ECO:0007669"/>
    <property type="project" value="UniProtKB-KW"/>
</dbReference>
<gene>
    <name evidence="16" type="ORF">J2S75_003108</name>
</gene>
<evidence type="ECO:0000256" key="14">
    <source>
        <dbReference type="SAM" id="MobiDB-lite"/>
    </source>
</evidence>
<evidence type="ECO:0000259" key="15">
    <source>
        <dbReference type="PROSITE" id="PS51686"/>
    </source>
</evidence>